<protein>
    <recommendedName>
        <fullName evidence="4">Outer membrane protein beta-barrel domain-containing protein</fullName>
    </recommendedName>
</protein>
<evidence type="ECO:0000256" key="1">
    <source>
        <dbReference type="SAM" id="SignalP"/>
    </source>
</evidence>
<keyword evidence="1" id="KW-0732">Signal</keyword>
<dbReference type="AlphaFoldDB" id="A0A243WEU4"/>
<keyword evidence="3" id="KW-1185">Reference proteome</keyword>
<name>A0A243WEU4_9BACT</name>
<evidence type="ECO:0008006" key="4">
    <source>
        <dbReference type="Google" id="ProtNLM"/>
    </source>
</evidence>
<evidence type="ECO:0000313" key="3">
    <source>
        <dbReference type="Proteomes" id="UP000194873"/>
    </source>
</evidence>
<sequence length="488" mass="54405">MLWAGLLLGSSIGALAQTVPDTTRLHYGEEVATPPLTTAPLRVQEEQRSLWKLGLNNLQPNTNALGDGTRYTRYGLHLAYEHKLRDPAWSVLGEISPAISSFRPEATTKTRQRLDLQVQAAGRYYYNRERRLLLGKNVGNFSANYFSLALNAGLGQESRETAHFLYRNSGRRFATADVALLYGLQRRLGRRGFVDVNTGVATLLLAGKPMVSYLVGTTRIGLTLGPQPAPYHKRLAPASEIVTLRPRFFAGAEIGGYFYHVRYSRQTPYPAAVVKTSPTETQTTTYPTSYRDGYGVYAQYVSAGPIPYVYAGYYLAPRLALQLGFQYGETFNEEPVGTVFDTPEGTFSVPNHTLKERGLALPVLLRYSLTPSFLRRMQFDAVGGLVPVWSSVTFREYAIVNRQVTTQKTFGFQRRAFGLHAALGVDASYAFGRRRRVQAVTEIIMNKDMRTIFQKGKNDLQAGSPYVESGSFMAGGLTLGLRYRFGYR</sequence>
<dbReference type="EMBL" id="MTSE01000006">
    <property type="protein sequence ID" value="OUJ73406.1"/>
    <property type="molecule type" value="Genomic_DNA"/>
</dbReference>
<proteinExistence type="predicted"/>
<dbReference type="Proteomes" id="UP000194873">
    <property type="component" value="Unassembled WGS sequence"/>
</dbReference>
<feature type="chain" id="PRO_5012399495" description="Outer membrane protein beta-barrel domain-containing protein" evidence="1">
    <location>
        <begin position="17"/>
        <end position="488"/>
    </location>
</feature>
<comment type="caution">
    <text evidence="2">The sequence shown here is derived from an EMBL/GenBank/DDBJ whole genome shotgun (WGS) entry which is preliminary data.</text>
</comment>
<evidence type="ECO:0000313" key="2">
    <source>
        <dbReference type="EMBL" id="OUJ73406.1"/>
    </source>
</evidence>
<feature type="signal peptide" evidence="1">
    <location>
        <begin position="1"/>
        <end position="16"/>
    </location>
</feature>
<organism evidence="2 3">
    <name type="scientific">Hymenobacter crusticola</name>
    <dbReference type="NCBI Taxonomy" id="1770526"/>
    <lineage>
        <taxon>Bacteria</taxon>
        <taxon>Pseudomonadati</taxon>
        <taxon>Bacteroidota</taxon>
        <taxon>Cytophagia</taxon>
        <taxon>Cytophagales</taxon>
        <taxon>Hymenobacteraceae</taxon>
        <taxon>Hymenobacter</taxon>
    </lineage>
</organism>
<reference evidence="2 3" key="1">
    <citation type="submission" date="2017-01" db="EMBL/GenBank/DDBJ databases">
        <title>A new Hymenobacter.</title>
        <authorList>
            <person name="Liang Y."/>
            <person name="Feng F."/>
        </authorList>
    </citation>
    <scope>NUCLEOTIDE SEQUENCE [LARGE SCALE GENOMIC DNA]</scope>
    <source>
        <strain evidence="2">MIMBbqt21</strain>
    </source>
</reference>
<gene>
    <name evidence="2" type="ORF">BXP70_13400</name>
</gene>
<accession>A0A243WEU4</accession>